<dbReference type="RefSeq" id="WP_101579363.1">
    <property type="nucleotide sequence ID" value="NZ_PGVA01000073.1"/>
</dbReference>
<dbReference type="SUPFAM" id="SSF51556">
    <property type="entry name" value="Metallo-dependent hydrolases"/>
    <property type="match status" value="1"/>
</dbReference>
<dbReference type="PANTHER" id="PTHR21240:SF28">
    <property type="entry name" value="ISO-OROTATE DECARBOXYLASE (EUROFUNG)"/>
    <property type="match status" value="1"/>
</dbReference>
<dbReference type="InterPro" id="IPR032465">
    <property type="entry name" value="ACMSD"/>
</dbReference>
<evidence type="ECO:0000313" key="6">
    <source>
        <dbReference type="Proteomes" id="UP000235114"/>
    </source>
</evidence>
<accession>A0A2N5GGB3</accession>
<dbReference type="GO" id="GO:0016787">
    <property type="term" value="F:hydrolase activity"/>
    <property type="evidence" value="ECO:0007669"/>
    <property type="project" value="UniProtKB-KW"/>
</dbReference>
<dbReference type="InterPro" id="IPR032466">
    <property type="entry name" value="Metal_Hydrolase"/>
</dbReference>
<dbReference type="PANTHER" id="PTHR21240">
    <property type="entry name" value="2-AMINO-3-CARBOXYLMUCONATE-6-SEMIALDEHYDE DECARBOXYLASE"/>
    <property type="match status" value="1"/>
</dbReference>
<reference evidence="4 6" key="2">
    <citation type="submission" date="2017-12" db="EMBL/GenBank/DDBJ databases">
        <title>Comparative Functional Genomics of Dry Heat Resistant strains isolated from the Viking Spacecraft.</title>
        <authorList>
            <person name="Seuylemezian A."/>
            <person name="Cooper K."/>
            <person name="Vaishampayan P."/>
        </authorList>
    </citation>
    <scope>NUCLEOTIDE SEQUENCE [LARGE SCALE GENOMIC DNA]</scope>
    <source>
        <strain evidence="4 6">ATCC 29669</strain>
    </source>
</reference>
<comment type="caution">
    <text evidence="3">The sequence shown here is derived from an EMBL/GenBank/DDBJ whole genome shotgun (WGS) entry which is preliminary data.</text>
</comment>
<keyword evidence="1" id="KW-0456">Lyase</keyword>
<reference evidence="3 5" key="1">
    <citation type="submission" date="2017-11" db="EMBL/GenBank/DDBJ databases">
        <title>Comparitive Functional Genomics of Dry Heat Resistant strains isolated from the Viking Spacecraft.</title>
        <authorList>
            <person name="Seuylemezian A."/>
            <person name="Cooper K."/>
            <person name="Vaishampayan P."/>
        </authorList>
    </citation>
    <scope>NUCLEOTIDE SEQUENCE [LARGE SCALE GENOMIC DNA]</scope>
    <source>
        <strain evidence="3 5">M4.6</strain>
    </source>
</reference>
<dbReference type="GO" id="GO:0005737">
    <property type="term" value="C:cytoplasm"/>
    <property type="evidence" value="ECO:0007669"/>
    <property type="project" value="TreeGrafter"/>
</dbReference>
<keyword evidence="6" id="KW-1185">Reference proteome</keyword>
<dbReference type="Proteomes" id="UP000235114">
    <property type="component" value="Unassembled WGS sequence"/>
</dbReference>
<dbReference type="Gene3D" id="3.20.20.140">
    <property type="entry name" value="Metal-dependent hydrolases"/>
    <property type="match status" value="1"/>
</dbReference>
<proteinExistence type="predicted"/>
<organism evidence="3 5">
    <name type="scientific">Bacillus canaveralius</name>
    <dbReference type="NCBI Taxonomy" id="1403243"/>
    <lineage>
        <taxon>Bacteria</taxon>
        <taxon>Bacillati</taxon>
        <taxon>Bacillota</taxon>
        <taxon>Bacilli</taxon>
        <taxon>Bacillales</taxon>
        <taxon>Bacillaceae</taxon>
        <taxon>Bacillus</taxon>
    </lineage>
</organism>
<dbReference type="OrthoDB" id="9777673at2"/>
<feature type="domain" description="Amidohydrolase-related" evidence="2">
    <location>
        <begin position="3"/>
        <end position="325"/>
    </location>
</feature>
<dbReference type="InterPro" id="IPR006680">
    <property type="entry name" value="Amidohydro-rel"/>
</dbReference>
<evidence type="ECO:0000256" key="1">
    <source>
        <dbReference type="ARBA" id="ARBA00023239"/>
    </source>
</evidence>
<sequence length="346" mass="38804">MIIDTHHHIIPKTIVDSIRKGDSRFQAEIQVRDGQEWIVHRQGYAYPLFNKFYDANAKQEDMKAANLDLLVLSPAPPMFCYWLDTTVAIETSRMVNDGTAEFIAANRQLFTGMATVPLQEPELAVKELERVVDQLQFRAVEIGTSIEGTNLDDPKFLPFFEAAEALGVTLFLHPYYVGDKSGLSKYYFTNLIGNPLDTAVAASSLIFGGILDRFPDLKVMLAHGGGFFPYQIGRLDKGYEERKESRTCKEKPSSYLNRFYFDTLTFYPESLAFLVSLVGAKRVVLGSDYPFDMGTFHPAGIVEQCSLSSGVKESIYQHNAFDLFKMESTSERGVNNASSIYSGRGQ</sequence>
<gene>
    <name evidence="3" type="ORF">CU635_21215</name>
    <name evidence="4" type="ORF">CVD25_22865</name>
</gene>
<keyword evidence="3" id="KW-0378">Hydrolase</keyword>
<dbReference type="AlphaFoldDB" id="A0A2N5GGB3"/>
<dbReference type="Pfam" id="PF04909">
    <property type="entry name" value="Amidohydro_2"/>
    <property type="match status" value="1"/>
</dbReference>
<evidence type="ECO:0000313" key="4">
    <source>
        <dbReference type="EMBL" id="PLR88298.1"/>
    </source>
</evidence>
<dbReference type="GO" id="GO:0019748">
    <property type="term" value="P:secondary metabolic process"/>
    <property type="evidence" value="ECO:0007669"/>
    <property type="project" value="TreeGrafter"/>
</dbReference>
<dbReference type="EMBL" id="PGVA01000073">
    <property type="protein sequence ID" value="PLR79799.1"/>
    <property type="molecule type" value="Genomic_DNA"/>
</dbReference>
<dbReference type="EMBL" id="PGVD01000107">
    <property type="protein sequence ID" value="PLR88298.1"/>
    <property type="molecule type" value="Genomic_DNA"/>
</dbReference>
<dbReference type="Proteomes" id="UP000234951">
    <property type="component" value="Unassembled WGS sequence"/>
</dbReference>
<evidence type="ECO:0000313" key="5">
    <source>
        <dbReference type="Proteomes" id="UP000234951"/>
    </source>
</evidence>
<evidence type="ECO:0000259" key="2">
    <source>
        <dbReference type="Pfam" id="PF04909"/>
    </source>
</evidence>
<dbReference type="GO" id="GO:0016831">
    <property type="term" value="F:carboxy-lyase activity"/>
    <property type="evidence" value="ECO:0007669"/>
    <property type="project" value="InterPro"/>
</dbReference>
<evidence type="ECO:0000313" key="3">
    <source>
        <dbReference type="EMBL" id="PLR79799.1"/>
    </source>
</evidence>
<name>A0A2N5GGB3_9BACI</name>
<protein>
    <submittedName>
        <fullName evidence="3">Amidohydrolase</fullName>
    </submittedName>
</protein>